<protein>
    <recommendedName>
        <fullName evidence="6">TMEM205-like domain-containing protein</fullName>
    </recommendedName>
</protein>
<comment type="caution">
    <text evidence="7">The sequence shown here is derived from an EMBL/GenBank/DDBJ whole genome shotgun (WGS) entry which is preliminary data.</text>
</comment>
<dbReference type="InterPro" id="IPR053009">
    <property type="entry name" value="Xanthocillin_Biosynth-Assoc"/>
</dbReference>
<evidence type="ECO:0000256" key="3">
    <source>
        <dbReference type="ARBA" id="ARBA00022989"/>
    </source>
</evidence>
<feature type="domain" description="TMEM205-like" evidence="6">
    <location>
        <begin position="124"/>
        <end position="221"/>
    </location>
</feature>
<evidence type="ECO:0000256" key="1">
    <source>
        <dbReference type="ARBA" id="ARBA00004370"/>
    </source>
</evidence>
<dbReference type="EMBL" id="BEGY01000191">
    <property type="protein sequence ID" value="GAX85780.1"/>
    <property type="molecule type" value="Genomic_DNA"/>
</dbReference>
<comment type="subcellular location">
    <subcellularLocation>
        <location evidence="1">Membrane</location>
    </subcellularLocation>
</comment>
<evidence type="ECO:0000256" key="2">
    <source>
        <dbReference type="ARBA" id="ARBA00022692"/>
    </source>
</evidence>
<name>A0A250XSK1_9CHLO</name>
<dbReference type="PANTHER" id="PTHR23241:SF102">
    <property type="entry name" value="LD23009P"/>
    <property type="match status" value="1"/>
</dbReference>
<keyword evidence="3 5" id="KW-1133">Transmembrane helix</keyword>
<feature type="transmembrane region" description="Helical" evidence="5">
    <location>
        <begin position="191"/>
        <end position="209"/>
    </location>
</feature>
<evidence type="ECO:0000313" key="7">
    <source>
        <dbReference type="EMBL" id="GAX85780.1"/>
    </source>
</evidence>
<dbReference type="PANTHER" id="PTHR23241">
    <property type="entry name" value="LATE EMBRYOGENESIS ABUNDANT PLANTS LEA-RELATED"/>
    <property type="match status" value="1"/>
</dbReference>
<dbReference type="GO" id="GO:0016020">
    <property type="term" value="C:membrane"/>
    <property type="evidence" value="ECO:0007669"/>
    <property type="project" value="UniProtKB-SubCell"/>
</dbReference>
<dbReference type="Proteomes" id="UP000232323">
    <property type="component" value="Unassembled WGS sequence"/>
</dbReference>
<evidence type="ECO:0000259" key="6">
    <source>
        <dbReference type="Pfam" id="PF13664"/>
    </source>
</evidence>
<dbReference type="OrthoDB" id="1641132at2759"/>
<gene>
    <name evidence="7" type="ORF">CEUSTIGMA_g13195.t1</name>
</gene>
<dbReference type="Pfam" id="PF13664">
    <property type="entry name" value="DUF4149"/>
    <property type="match status" value="1"/>
</dbReference>
<proteinExistence type="predicted"/>
<reference evidence="7 8" key="1">
    <citation type="submission" date="2017-08" db="EMBL/GenBank/DDBJ databases">
        <title>Acidophilic green algal genome provides insights into adaptation to an acidic environment.</title>
        <authorList>
            <person name="Hirooka S."/>
            <person name="Hirose Y."/>
            <person name="Kanesaki Y."/>
            <person name="Higuchi S."/>
            <person name="Fujiwara T."/>
            <person name="Onuma R."/>
            <person name="Era A."/>
            <person name="Ohbayashi R."/>
            <person name="Uzuka A."/>
            <person name="Nozaki H."/>
            <person name="Yoshikawa H."/>
            <person name="Miyagishima S.Y."/>
        </authorList>
    </citation>
    <scope>NUCLEOTIDE SEQUENCE [LARGE SCALE GENOMIC DNA]</scope>
    <source>
        <strain evidence="7 8">NIES-2499</strain>
    </source>
</reference>
<keyword evidence="4 5" id="KW-0472">Membrane</keyword>
<organism evidence="7 8">
    <name type="scientific">Chlamydomonas eustigma</name>
    <dbReference type="NCBI Taxonomy" id="1157962"/>
    <lineage>
        <taxon>Eukaryota</taxon>
        <taxon>Viridiplantae</taxon>
        <taxon>Chlorophyta</taxon>
        <taxon>core chlorophytes</taxon>
        <taxon>Chlorophyceae</taxon>
        <taxon>CS clade</taxon>
        <taxon>Chlamydomonadales</taxon>
        <taxon>Chlamydomonadaceae</taxon>
        <taxon>Chlamydomonas</taxon>
    </lineage>
</organism>
<accession>A0A250XSK1</accession>
<evidence type="ECO:0000256" key="4">
    <source>
        <dbReference type="ARBA" id="ARBA00023136"/>
    </source>
</evidence>
<feature type="transmembrane region" description="Helical" evidence="5">
    <location>
        <begin position="245"/>
        <end position="269"/>
    </location>
</feature>
<keyword evidence="8" id="KW-1185">Reference proteome</keyword>
<feature type="transmembrane region" description="Helical" evidence="5">
    <location>
        <begin position="92"/>
        <end position="112"/>
    </location>
</feature>
<feature type="transmembrane region" description="Helical" evidence="5">
    <location>
        <begin position="162"/>
        <end position="185"/>
    </location>
</feature>
<dbReference type="AlphaFoldDB" id="A0A250XSK1"/>
<dbReference type="InterPro" id="IPR025423">
    <property type="entry name" value="TMEM205-like"/>
</dbReference>
<evidence type="ECO:0000313" key="8">
    <source>
        <dbReference type="Proteomes" id="UP000232323"/>
    </source>
</evidence>
<sequence length="278" mass="30410">MNSAFCFQRSALRFANTLKSATESHVSFLNLRIHNTENTQHQHQHQNHHLMSFLPRRRDFSANAAASSAITSSKSEDVSGPMLEPSVTNNGWFQTAATVGTVGLVAGSTAFVPANIAAFMHICVFGTWLGANIWNSFFVGITMFKNMPRQMFGKVQAKLFPMYFSLTTGCNAVLLASLCIAAGGMPANTQVAGILGLGLASSVMNWVHIEPLATKLMFQRYDLENLPGEKTDEVKEKIKALYKQFGMWHGISASLNLVILCCALSHGWYLGSSLNLTL</sequence>
<keyword evidence="2 5" id="KW-0812">Transmembrane</keyword>
<evidence type="ECO:0000256" key="5">
    <source>
        <dbReference type="SAM" id="Phobius"/>
    </source>
</evidence>
<feature type="transmembrane region" description="Helical" evidence="5">
    <location>
        <begin position="118"/>
        <end position="141"/>
    </location>
</feature>